<dbReference type="InterPro" id="IPR036388">
    <property type="entry name" value="WH-like_DNA-bd_sf"/>
</dbReference>
<keyword evidence="2" id="KW-1185">Reference proteome</keyword>
<dbReference type="Proteomes" id="UP000248198">
    <property type="component" value="Unassembled WGS sequence"/>
</dbReference>
<dbReference type="Gene3D" id="1.10.10.10">
    <property type="entry name" value="Winged helix-like DNA-binding domain superfamily/Winged helix DNA-binding domain"/>
    <property type="match status" value="1"/>
</dbReference>
<accession>A0A318UPP2</accession>
<dbReference type="SUPFAM" id="SSF46785">
    <property type="entry name" value="Winged helix' DNA-binding domain"/>
    <property type="match status" value="1"/>
</dbReference>
<dbReference type="AlphaFoldDB" id="A0A318UPP2"/>
<gene>
    <name evidence="1" type="ORF">B0O44_101922</name>
</gene>
<reference evidence="1 2" key="1">
    <citation type="submission" date="2018-06" db="EMBL/GenBank/DDBJ databases">
        <title>Genomic Encyclopedia of Archaeal and Bacterial Type Strains, Phase II (KMG-II): from individual species to whole genera.</title>
        <authorList>
            <person name="Goeker M."/>
        </authorList>
    </citation>
    <scope>NUCLEOTIDE SEQUENCE [LARGE SCALE GENOMIC DNA]</scope>
    <source>
        <strain evidence="1 2">DSM 27372</strain>
    </source>
</reference>
<name>A0A318UPP2_9SPHI</name>
<dbReference type="RefSeq" id="WP_110827476.1">
    <property type="nucleotide sequence ID" value="NZ_QKLU01000001.1"/>
</dbReference>
<keyword evidence="1" id="KW-0238">DNA-binding</keyword>
<sequence length="197" mass="22350">MNKTAELVRLWAKFEEQNEGAEIEDFCQAMLLAKNEQDDKFLGGVVPADVYGKIAKTIGRISKLHSHHAQMALKVCGINNFEDFIFLNTIHVLKNANKTEVITRNFSELSSGLLILERLKQNGFITEQTNNKDKRSKILTTTAKGTKVLKEAYEIMSELNESYFGALKAEDIELCIKLIAPVEMKLSEIWTKNKKKI</sequence>
<comment type="caution">
    <text evidence="1">The sequence shown here is derived from an EMBL/GenBank/DDBJ whole genome shotgun (WGS) entry which is preliminary data.</text>
</comment>
<proteinExistence type="predicted"/>
<dbReference type="EMBL" id="QKLU01000001">
    <property type="protein sequence ID" value="PYF77440.1"/>
    <property type="molecule type" value="Genomic_DNA"/>
</dbReference>
<dbReference type="InterPro" id="IPR036390">
    <property type="entry name" value="WH_DNA-bd_sf"/>
</dbReference>
<evidence type="ECO:0000313" key="1">
    <source>
        <dbReference type="EMBL" id="PYF77440.1"/>
    </source>
</evidence>
<evidence type="ECO:0000313" key="2">
    <source>
        <dbReference type="Proteomes" id="UP000248198"/>
    </source>
</evidence>
<protein>
    <submittedName>
        <fullName evidence="1">DNA-binding MarR family transcriptional regulator</fullName>
    </submittedName>
</protein>
<dbReference type="OrthoDB" id="961069at2"/>
<organism evidence="1 2">
    <name type="scientific">Pedobacter nutrimenti</name>
    <dbReference type="NCBI Taxonomy" id="1241337"/>
    <lineage>
        <taxon>Bacteria</taxon>
        <taxon>Pseudomonadati</taxon>
        <taxon>Bacteroidota</taxon>
        <taxon>Sphingobacteriia</taxon>
        <taxon>Sphingobacteriales</taxon>
        <taxon>Sphingobacteriaceae</taxon>
        <taxon>Pedobacter</taxon>
    </lineage>
</organism>
<dbReference type="GO" id="GO:0003677">
    <property type="term" value="F:DNA binding"/>
    <property type="evidence" value="ECO:0007669"/>
    <property type="project" value="UniProtKB-KW"/>
</dbReference>